<keyword evidence="4" id="KW-1185">Reference proteome</keyword>
<organism evidence="3 4">
    <name type="scientific">Mucisphaera calidilacus</name>
    <dbReference type="NCBI Taxonomy" id="2527982"/>
    <lineage>
        <taxon>Bacteria</taxon>
        <taxon>Pseudomonadati</taxon>
        <taxon>Planctomycetota</taxon>
        <taxon>Phycisphaerae</taxon>
        <taxon>Phycisphaerales</taxon>
        <taxon>Phycisphaeraceae</taxon>
        <taxon>Mucisphaera</taxon>
    </lineage>
</organism>
<dbReference type="KEGG" id="mcad:Pan265_13570"/>
<dbReference type="EMBL" id="CP036280">
    <property type="protein sequence ID" value="QDU71507.1"/>
    <property type="molecule type" value="Genomic_DNA"/>
</dbReference>
<dbReference type="RefSeq" id="WP_145445654.1">
    <property type="nucleotide sequence ID" value="NZ_CP036280.1"/>
</dbReference>
<dbReference type="Pfam" id="PF20938">
    <property type="entry name" value="DUF2264_C"/>
    <property type="match status" value="1"/>
</dbReference>
<dbReference type="Pfam" id="PF10022">
    <property type="entry name" value="DUF2264"/>
    <property type="match status" value="1"/>
</dbReference>
<gene>
    <name evidence="3" type="ORF">Pan265_13570</name>
</gene>
<evidence type="ECO:0008006" key="5">
    <source>
        <dbReference type="Google" id="ProtNLM"/>
    </source>
</evidence>
<dbReference type="PANTHER" id="PTHR35339:SF4">
    <property type="entry name" value="LINALOOL DEHYDRATASE_ISOMERASE DOMAIN-CONTAINING PROTEIN"/>
    <property type="match status" value="1"/>
</dbReference>
<evidence type="ECO:0000313" key="4">
    <source>
        <dbReference type="Proteomes" id="UP000320386"/>
    </source>
</evidence>
<name>A0A518BX04_9BACT</name>
<dbReference type="InterPro" id="IPR016624">
    <property type="entry name" value="UCP014753"/>
</dbReference>
<accession>A0A518BX04</accession>
<dbReference type="PANTHER" id="PTHR35339">
    <property type="entry name" value="LINALOOL DEHYDRATASE_ISOMERASE DOMAIN-CONTAINING PROTEIN"/>
    <property type="match status" value="1"/>
</dbReference>
<dbReference type="InterPro" id="IPR049237">
    <property type="entry name" value="DUF2264_C"/>
</dbReference>
<protein>
    <recommendedName>
        <fullName evidence="5">DUF2264 domain-containing protein</fullName>
    </recommendedName>
</protein>
<dbReference type="OrthoDB" id="256962at2"/>
<evidence type="ECO:0000259" key="2">
    <source>
        <dbReference type="Pfam" id="PF20938"/>
    </source>
</evidence>
<evidence type="ECO:0000313" key="3">
    <source>
        <dbReference type="EMBL" id="QDU71507.1"/>
    </source>
</evidence>
<dbReference type="PIRSF" id="PIRSF014753">
    <property type="entry name" value="UCP014753"/>
    <property type="match status" value="1"/>
</dbReference>
<reference evidence="3 4" key="1">
    <citation type="submission" date="2019-02" db="EMBL/GenBank/DDBJ databases">
        <title>Deep-cultivation of Planctomycetes and their phenomic and genomic characterization uncovers novel biology.</title>
        <authorList>
            <person name="Wiegand S."/>
            <person name="Jogler M."/>
            <person name="Boedeker C."/>
            <person name="Pinto D."/>
            <person name="Vollmers J."/>
            <person name="Rivas-Marin E."/>
            <person name="Kohn T."/>
            <person name="Peeters S.H."/>
            <person name="Heuer A."/>
            <person name="Rast P."/>
            <person name="Oberbeckmann S."/>
            <person name="Bunk B."/>
            <person name="Jeske O."/>
            <person name="Meyerdierks A."/>
            <person name="Storesund J.E."/>
            <person name="Kallscheuer N."/>
            <person name="Luecker S."/>
            <person name="Lage O.M."/>
            <person name="Pohl T."/>
            <person name="Merkel B.J."/>
            <person name="Hornburger P."/>
            <person name="Mueller R.-W."/>
            <person name="Bruemmer F."/>
            <person name="Labrenz M."/>
            <person name="Spormann A.M."/>
            <person name="Op den Camp H."/>
            <person name="Overmann J."/>
            <person name="Amann R."/>
            <person name="Jetten M.S.M."/>
            <person name="Mascher T."/>
            <person name="Medema M.H."/>
            <person name="Devos D.P."/>
            <person name="Kaster A.-K."/>
            <person name="Ovreas L."/>
            <person name="Rohde M."/>
            <person name="Galperin M.Y."/>
            <person name="Jogler C."/>
        </authorList>
    </citation>
    <scope>NUCLEOTIDE SEQUENCE [LARGE SCALE GENOMIC DNA]</scope>
    <source>
        <strain evidence="3 4">Pan265</strain>
    </source>
</reference>
<dbReference type="Proteomes" id="UP000320386">
    <property type="component" value="Chromosome"/>
</dbReference>
<feature type="domain" description="DUF2264" evidence="2">
    <location>
        <begin position="395"/>
        <end position="577"/>
    </location>
</feature>
<dbReference type="AlphaFoldDB" id="A0A518BX04"/>
<sequence>MHEQTRSIPHNPLAGNPLRTHRDLQNAARDIFEPVLPFITPGRAGIRFDATGASYSNRGATMEAFARQFWSITPLIAGGGRFDHLDVIHEVLSNGVNPDHPEFWGDPTDIDQRIVEIGVLGACLLIAPESIYEPLPTKARADLERFMLKVNQCRVPENNWLYFRLLANLGLRHAGRPCDERQIAEDLARIDTMALGNGWLSDGLGRQCDWYVPWAMQYYGLVIARQAREINPEFCERAEKRARKFADHHQHWFASDGQGLPFGRSLTYKHAQASFWAAWAYSGQPQTPWGRVKGMLLRNLRWWSQQAIFNPAGLLVNGYAYPNTHMTEQYNAHGSPYWAGKAFLPLALSENHPFWTADEEPLPAPEQETVITQPEARMALRRDPDDGQVTAIVGQSHGRWLRHAGSKYAKLAYATRHGFCVPLSHDTIEFFAPDSTLALSEDGRGWRSRTDHDEIEMIDRRIVIRWHPWPDVTVTTWLAMTPPDYIRVHFIDTPRSLHAVDGGFAVPLAEETRPDPGNHTDTGEGHASVRGPINAAIIDLNGKRQGEIIKAAPNANLLYPRVLIPALQSHLNPGIHCLAAAVPMSNTARVEASHAARAEFDSIAAAEHAPAE</sequence>
<evidence type="ECO:0000259" key="1">
    <source>
        <dbReference type="Pfam" id="PF10022"/>
    </source>
</evidence>
<proteinExistence type="predicted"/>
<feature type="domain" description="DUF2264" evidence="1">
    <location>
        <begin position="21"/>
        <end position="362"/>
    </location>
</feature>
<dbReference type="InterPro" id="IPR049349">
    <property type="entry name" value="DUF2264_N"/>
</dbReference>